<evidence type="ECO:0000313" key="5">
    <source>
        <dbReference type="EMBL" id="EKD30028.1"/>
    </source>
</evidence>
<feature type="domain" description="Bacterial type II secretion system protein E" evidence="4">
    <location>
        <begin position="21"/>
        <end position="411"/>
    </location>
</feature>
<dbReference type="CDD" id="cd01129">
    <property type="entry name" value="PulE-GspE-like"/>
    <property type="match status" value="1"/>
</dbReference>
<dbReference type="Pfam" id="PF00437">
    <property type="entry name" value="T2SSE"/>
    <property type="match status" value="1"/>
</dbReference>
<name>K1YCK2_9BACT</name>
<evidence type="ECO:0000259" key="4">
    <source>
        <dbReference type="Pfam" id="PF00437"/>
    </source>
</evidence>
<keyword evidence="2" id="KW-0547">Nucleotide-binding</keyword>
<dbReference type="Gene3D" id="3.30.450.90">
    <property type="match status" value="1"/>
</dbReference>
<dbReference type="GO" id="GO:0005886">
    <property type="term" value="C:plasma membrane"/>
    <property type="evidence" value="ECO:0007669"/>
    <property type="project" value="TreeGrafter"/>
</dbReference>
<dbReference type="Gene3D" id="3.40.50.300">
    <property type="entry name" value="P-loop containing nucleotide triphosphate hydrolases"/>
    <property type="match status" value="1"/>
</dbReference>
<dbReference type="PANTHER" id="PTHR30258">
    <property type="entry name" value="TYPE II SECRETION SYSTEM PROTEIN GSPE-RELATED"/>
    <property type="match status" value="1"/>
</dbReference>
<evidence type="ECO:0000256" key="3">
    <source>
        <dbReference type="ARBA" id="ARBA00022840"/>
    </source>
</evidence>
<evidence type="ECO:0000256" key="2">
    <source>
        <dbReference type="ARBA" id="ARBA00022741"/>
    </source>
</evidence>
<dbReference type="EMBL" id="AMFJ01034181">
    <property type="protein sequence ID" value="EKD30028.1"/>
    <property type="molecule type" value="Genomic_DNA"/>
</dbReference>
<evidence type="ECO:0000256" key="1">
    <source>
        <dbReference type="ARBA" id="ARBA00006611"/>
    </source>
</evidence>
<comment type="similarity">
    <text evidence="1">Belongs to the GSP E family.</text>
</comment>
<keyword evidence="3" id="KW-0067">ATP-binding</keyword>
<dbReference type="AlphaFoldDB" id="K1YCK2"/>
<dbReference type="InterPro" id="IPR001482">
    <property type="entry name" value="T2SS/T4SS_dom"/>
</dbReference>
<comment type="caution">
    <text evidence="5">The sequence shown here is derived from an EMBL/GenBank/DDBJ whole genome shotgun (WGS) entry which is preliminary data.</text>
</comment>
<dbReference type="SUPFAM" id="SSF52540">
    <property type="entry name" value="P-loop containing nucleoside triphosphate hydrolases"/>
    <property type="match status" value="1"/>
</dbReference>
<sequence>MNNPMVDILKEEIYKGDNAQKICDLVISAAASMGASDIHIEPLSNVVRIRYRVDGVLEEVLEYQLFLHPQIVARYKILSNLKIDESRIPQDGRISITLDGRWLDMRVSTLPTVVGEKIVMRIVDKSKKAPPLEQLGIEGKNGKILERAIALPNGIILTSGPTGSGKSTTLYSCLAKLNTPNVNIMTLEDPVENTIDGVNQSQIFPTIGYTFATGLRTALRQDPDIIMVWEIRDTETINIAIEASLTWHLVLSTIHTNSAAETITRILNMGIQAFLLPASINAIIAQRLIRRLCDCKKPISADDLDEKTKQSVRRAIARTDKQELADRVPKEILANPIFYEACGCEKCNQTGYKGRVGIYEIMEITPKIKTLILENASGVTINEVAITEGMISLEQDGIMKALNGLTSLTEVYAAAKEE</sequence>
<proteinExistence type="inferred from homology"/>
<dbReference type="InterPro" id="IPR027417">
    <property type="entry name" value="P-loop_NTPase"/>
</dbReference>
<dbReference type="PANTHER" id="PTHR30258:SF1">
    <property type="entry name" value="PROTEIN TRANSPORT PROTEIN HOFB HOMOLOG"/>
    <property type="match status" value="1"/>
</dbReference>
<dbReference type="GO" id="GO:0005524">
    <property type="term" value="F:ATP binding"/>
    <property type="evidence" value="ECO:0007669"/>
    <property type="project" value="UniProtKB-KW"/>
</dbReference>
<organism evidence="5">
    <name type="scientific">uncultured bacterium</name>
    <name type="common">gcode 4</name>
    <dbReference type="NCBI Taxonomy" id="1234023"/>
    <lineage>
        <taxon>Bacteria</taxon>
        <taxon>environmental samples</taxon>
    </lineage>
</organism>
<reference evidence="5" key="1">
    <citation type="journal article" date="2012" name="Science">
        <title>Fermentation, hydrogen, and sulfur metabolism in multiple uncultivated bacterial phyla.</title>
        <authorList>
            <person name="Wrighton K.C."/>
            <person name="Thomas B.C."/>
            <person name="Sharon I."/>
            <person name="Miller C.S."/>
            <person name="Castelle C.J."/>
            <person name="VerBerkmoes N.C."/>
            <person name="Wilkins M.J."/>
            <person name="Hettich R.L."/>
            <person name="Lipton M.S."/>
            <person name="Williams K.H."/>
            <person name="Long P.E."/>
            <person name="Banfield J.F."/>
        </authorList>
    </citation>
    <scope>NUCLEOTIDE SEQUENCE [LARGE SCALE GENOMIC DNA]</scope>
</reference>
<accession>K1YCK2</accession>
<protein>
    <recommendedName>
        <fullName evidence="4">Bacterial type II secretion system protein E domain-containing protein</fullName>
    </recommendedName>
</protein>
<dbReference type="GO" id="GO:0016887">
    <property type="term" value="F:ATP hydrolysis activity"/>
    <property type="evidence" value="ECO:0007669"/>
    <property type="project" value="TreeGrafter"/>
</dbReference>
<gene>
    <name evidence="5" type="ORF">ACD_78C00181G0003</name>
</gene>